<dbReference type="Pfam" id="PF02992">
    <property type="entry name" value="Transposase_21"/>
    <property type="match status" value="1"/>
</dbReference>
<name>A0A8H7CS61_9AGAR</name>
<reference evidence="2" key="1">
    <citation type="submission" date="2020-05" db="EMBL/GenBank/DDBJ databases">
        <title>Mycena genomes resolve the evolution of fungal bioluminescence.</title>
        <authorList>
            <person name="Tsai I.J."/>
        </authorList>
    </citation>
    <scope>NUCLEOTIDE SEQUENCE</scope>
    <source>
        <strain evidence="2">160909Yilan</strain>
    </source>
</reference>
<dbReference type="InterPro" id="IPR004242">
    <property type="entry name" value="Transposase_21"/>
</dbReference>
<organism evidence="2 3">
    <name type="scientific">Mycena sanguinolenta</name>
    <dbReference type="NCBI Taxonomy" id="230812"/>
    <lineage>
        <taxon>Eukaryota</taxon>
        <taxon>Fungi</taxon>
        <taxon>Dikarya</taxon>
        <taxon>Basidiomycota</taxon>
        <taxon>Agaricomycotina</taxon>
        <taxon>Agaricomycetes</taxon>
        <taxon>Agaricomycetidae</taxon>
        <taxon>Agaricales</taxon>
        <taxon>Marasmiineae</taxon>
        <taxon>Mycenaceae</taxon>
        <taxon>Mycena</taxon>
    </lineage>
</organism>
<comment type="caution">
    <text evidence="2">The sequence shown here is derived from an EMBL/GenBank/DDBJ whole genome shotgun (WGS) entry which is preliminary data.</text>
</comment>
<proteinExistence type="predicted"/>
<dbReference type="OrthoDB" id="3257409at2759"/>
<keyword evidence="3" id="KW-1185">Reference proteome</keyword>
<protein>
    <recommendedName>
        <fullName evidence="4">Transposase</fullName>
    </recommendedName>
</protein>
<dbReference type="Proteomes" id="UP000623467">
    <property type="component" value="Unassembled WGS sequence"/>
</dbReference>
<feature type="region of interest" description="Disordered" evidence="1">
    <location>
        <begin position="1"/>
        <end position="43"/>
    </location>
</feature>
<evidence type="ECO:0000313" key="3">
    <source>
        <dbReference type="Proteomes" id="UP000623467"/>
    </source>
</evidence>
<evidence type="ECO:0008006" key="4">
    <source>
        <dbReference type="Google" id="ProtNLM"/>
    </source>
</evidence>
<gene>
    <name evidence="2" type="ORF">MSAN_01855900</name>
</gene>
<feature type="compositionally biased region" description="Basic and acidic residues" evidence="1">
    <location>
        <begin position="18"/>
        <end position="32"/>
    </location>
</feature>
<feature type="compositionally biased region" description="Acidic residues" evidence="1">
    <location>
        <begin position="33"/>
        <end position="43"/>
    </location>
</feature>
<accession>A0A8H7CS61</accession>
<evidence type="ECO:0000256" key="1">
    <source>
        <dbReference type="SAM" id="MobiDB-lite"/>
    </source>
</evidence>
<dbReference type="EMBL" id="JACAZH010000019">
    <property type="protein sequence ID" value="KAF7346287.1"/>
    <property type="molecule type" value="Genomic_DNA"/>
</dbReference>
<dbReference type="AlphaFoldDB" id="A0A8H7CS61"/>
<sequence length="460" mass="51880">MSVDLGPESDSFFAAEQPEDKNVGELDLHSDKEEDFDSENEDEDLIPTRKAAILQCAHLLLTAALQCAYWFTGQWKDSDGEDSDNDADIFDWDSFIPPDAGLVAWDKLRAEYEAEAATAHKLSEYDFAICHAFSFKVQANMTNHAFKMAPHAFLQTPPLPKLNALRAHINFMAGFKPEIYDSSLNSCLCYVSSNADLEQCSYCEEPRFRANSKARKKFTYIPVIPCLVVFTANCEIAEKHQYRAQHQHTRGSTSDVFDVAHYRSLLGKFVEIAGKTYPHKYFSDPCNVALRASWDGFALFKHRKKTAWPLILFNYDLPPEICFHLAFILALGVIPGPNKPKDSDSFLYPLFQELLCLAASVRTFDILTGEIFSLQVYLILVFSDIPAVSMFMQMKGHNGFSPCRMCKIISLWIPNSQNTTHYIPLDCSCHPSVMADASTVLFYDSGNLPMRTQSEIISQG</sequence>
<evidence type="ECO:0000313" key="2">
    <source>
        <dbReference type="EMBL" id="KAF7346287.1"/>
    </source>
</evidence>